<dbReference type="GeneID" id="25563854"/>
<name>A0A0L0D7P2_THETB</name>
<dbReference type="EMBL" id="GL349449">
    <property type="protein sequence ID" value="KNC48071.1"/>
    <property type="molecule type" value="Genomic_DNA"/>
</dbReference>
<gene>
    <name evidence="2" type="ORF">AMSG_04302</name>
</gene>
<evidence type="ECO:0000313" key="3">
    <source>
        <dbReference type="Proteomes" id="UP000054408"/>
    </source>
</evidence>
<dbReference type="Proteomes" id="UP000054408">
    <property type="component" value="Unassembled WGS sequence"/>
</dbReference>
<proteinExistence type="predicted"/>
<reference evidence="2 3" key="1">
    <citation type="submission" date="2010-05" db="EMBL/GenBank/DDBJ databases">
        <title>The Genome Sequence of Thecamonas trahens ATCC 50062.</title>
        <authorList>
            <consortium name="The Broad Institute Genome Sequencing Platform"/>
            <person name="Russ C."/>
            <person name="Cuomo C."/>
            <person name="Shea T."/>
            <person name="Young S.K."/>
            <person name="Zeng Q."/>
            <person name="Koehrsen M."/>
            <person name="Haas B."/>
            <person name="Borodovsky M."/>
            <person name="Guigo R."/>
            <person name="Alvarado L."/>
            <person name="Berlin A."/>
            <person name="Bochicchio J."/>
            <person name="Borenstein D."/>
            <person name="Chapman S."/>
            <person name="Chen Z."/>
            <person name="Freedman E."/>
            <person name="Gellesch M."/>
            <person name="Goldberg J."/>
            <person name="Griggs A."/>
            <person name="Gujja S."/>
            <person name="Heilman E."/>
            <person name="Heiman D."/>
            <person name="Hepburn T."/>
            <person name="Howarth C."/>
            <person name="Jen D."/>
            <person name="Larson L."/>
            <person name="Mehta T."/>
            <person name="Park D."/>
            <person name="Pearson M."/>
            <person name="Roberts A."/>
            <person name="Saif S."/>
            <person name="Shenoy N."/>
            <person name="Sisk P."/>
            <person name="Stolte C."/>
            <person name="Sykes S."/>
            <person name="Thomson T."/>
            <person name="Walk T."/>
            <person name="White J."/>
            <person name="Yandava C."/>
            <person name="Burger G."/>
            <person name="Gray M.W."/>
            <person name="Holland P.W.H."/>
            <person name="King N."/>
            <person name="Lang F.B.F."/>
            <person name="Roger A.J."/>
            <person name="Ruiz-Trillo I."/>
            <person name="Lander E."/>
            <person name="Nusbaum C."/>
        </authorList>
    </citation>
    <scope>NUCLEOTIDE SEQUENCE [LARGE SCALE GENOMIC DNA]</scope>
    <source>
        <strain evidence="2 3">ATCC 50062</strain>
    </source>
</reference>
<sequence length="158" mass="16395">MPSMEALMAKIAGSSEMPGSREAEGAAPRRAQVDEWQYAGSSRGEQLALAEADARIVAAGIDALYLHTAPPLGPRAEVVRATIAGRRIKSLCAVDALAVETVTAGSAAPQPVSGGVDRAAVAHLLDGVELSAQAQAFRSMVEQQEAVVGRVPQPCPRR</sequence>
<protein>
    <submittedName>
        <fullName evidence="2">Uncharacterized protein</fullName>
    </submittedName>
</protein>
<evidence type="ECO:0000313" key="2">
    <source>
        <dbReference type="EMBL" id="KNC48071.1"/>
    </source>
</evidence>
<dbReference type="RefSeq" id="XP_013759086.1">
    <property type="nucleotide sequence ID" value="XM_013903632.1"/>
</dbReference>
<dbReference type="AlphaFoldDB" id="A0A0L0D7P2"/>
<feature type="region of interest" description="Disordered" evidence="1">
    <location>
        <begin position="1"/>
        <end position="31"/>
    </location>
</feature>
<keyword evidence="3" id="KW-1185">Reference proteome</keyword>
<accession>A0A0L0D7P2</accession>
<evidence type="ECO:0000256" key="1">
    <source>
        <dbReference type="SAM" id="MobiDB-lite"/>
    </source>
</evidence>
<organism evidence="2 3">
    <name type="scientific">Thecamonas trahens ATCC 50062</name>
    <dbReference type="NCBI Taxonomy" id="461836"/>
    <lineage>
        <taxon>Eukaryota</taxon>
        <taxon>Apusozoa</taxon>
        <taxon>Apusomonadida</taxon>
        <taxon>Apusomonadidae</taxon>
        <taxon>Thecamonas</taxon>
    </lineage>
</organism>